<dbReference type="Proteomes" id="UP000191897">
    <property type="component" value="Unassembled WGS sequence"/>
</dbReference>
<organism evidence="1 2">
    <name type="scientific">Agrobacterium tumefaciens str. Kerr 14</name>
    <dbReference type="NCBI Taxonomy" id="1183424"/>
    <lineage>
        <taxon>Bacteria</taxon>
        <taxon>Pseudomonadati</taxon>
        <taxon>Pseudomonadota</taxon>
        <taxon>Alphaproteobacteria</taxon>
        <taxon>Hyphomicrobiales</taxon>
        <taxon>Rhizobiaceae</taxon>
        <taxon>Rhizobium/Agrobacterium group</taxon>
        <taxon>Agrobacterium</taxon>
        <taxon>Agrobacterium tumefaciens complex</taxon>
    </lineage>
</organism>
<dbReference type="InterPro" id="IPR014718">
    <property type="entry name" value="GH-type_carb-bd"/>
</dbReference>
<dbReference type="AlphaFoldDB" id="A0A1S7SC05"/>
<reference evidence="1 2" key="1">
    <citation type="submission" date="2016-01" db="EMBL/GenBank/DDBJ databases">
        <authorList>
            <person name="Oliw E.H."/>
        </authorList>
    </citation>
    <scope>NUCLEOTIDE SEQUENCE [LARGE SCALE GENOMIC DNA]</scope>
    <source>
        <strain evidence="1 2">Kerr 14</strain>
    </source>
</reference>
<dbReference type="GO" id="GO:0030246">
    <property type="term" value="F:carbohydrate binding"/>
    <property type="evidence" value="ECO:0007669"/>
    <property type="project" value="InterPro"/>
</dbReference>
<evidence type="ECO:0008006" key="3">
    <source>
        <dbReference type="Google" id="ProtNLM"/>
    </source>
</evidence>
<protein>
    <recommendedName>
        <fullName evidence="3">DUF4432 domain-containing protein</fullName>
    </recommendedName>
</protein>
<evidence type="ECO:0000313" key="2">
    <source>
        <dbReference type="Proteomes" id="UP000191897"/>
    </source>
</evidence>
<evidence type="ECO:0000313" key="1">
    <source>
        <dbReference type="EMBL" id="CUX66165.1"/>
    </source>
</evidence>
<gene>
    <name evidence="1" type="ORF">AGR4C_pa60079</name>
</gene>
<sequence>MKGGEVMSGSARTLSPTELRKRTVDGRGIADIRLLQMEDGPGRGQRLLLVRNAAGIAFEIAVDRGFDISSATLRGINIGWNSANGLPWPPHSVDAEDGIGFYRNLDGFIVTCGLDHIGGVQRGDASHFMHKHRKEVFHPLHGRISSQRAQVSGYGIDWEREHPVIWAGGVVRQSSIFGENLVLRRRVSVDVLGDTIRIDDTVENRGFRPTPHALLYHVNFGYPFLDETTKLSGDIDSGFVAAFNGEDKRPQDDFVDYFQDVAIIPRDAATSISVTNGILVDGIEVKIRFSRAALPDFGVWRAFQSGVYALALEPMRRRDVGEDVKGGSSTLSPGETATNWLELQLTSMEAS</sequence>
<name>A0A1S7SC05_AGRTU</name>
<proteinExistence type="predicted"/>
<dbReference type="InterPro" id="IPR027839">
    <property type="entry name" value="DUF4432"/>
</dbReference>
<accession>A0A1S7SC05</accession>
<dbReference type="Gene3D" id="2.70.98.10">
    <property type="match status" value="1"/>
</dbReference>
<dbReference type="CDD" id="cd09023">
    <property type="entry name" value="Aldose_epim_Ec_c4013"/>
    <property type="match status" value="1"/>
</dbReference>
<dbReference type="Pfam" id="PF14486">
    <property type="entry name" value="DUF4432"/>
    <property type="match status" value="1"/>
</dbReference>
<dbReference type="EMBL" id="FBWC01000037">
    <property type="protein sequence ID" value="CUX66165.1"/>
    <property type="molecule type" value="Genomic_DNA"/>
</dbReference>